<protein>
    <submittedName>
        <fullName evidence="1">Uncharacterized protein</fullName>
    </submittedName>
</protein>
<proteinExistence type="predicted"/>
<dbReference type="AlphaFoldDB" id="A0A6C2YWY6"/>
<gene>
    <name evidence="1" type="ORF">GMBLW1_38580</name>
</gene>
<dbReference type="EMBL" id="LR593887">
    <property type="protein sequence ID" value="VTS08026.1"/>
    <property type="molecule type" value="Genomic_DNA"/>
</dbReference>
<evidence type="ECO:0000313" key="1">
    <source>
        <dbReference type="EMBL" id="VIP05335.1"/>
    </source>
</evidence>
<dbReference type="InParanoid" id="A0A6C2YWY6"/>
<dbReference type="RefSeq" id="WP_162660421.1">
    <property type="nucleotide sequence ID" value="NZ_LR593887.1"/>
</dbReference>
<accession>A0A6C2YWY6</accession>
<evidence type="ECO:0000313" key="2">
    <source>
        <dbReference type="Proteomes" id="UP000464378"/>
    </source>
</evidence>
<sequence length="293" mass="33229">MFTDDLATPTRLETLLDLMRTQPKKRWDESQVAELLQPDGLPGVKDRRPQAVKMIAAAEKLGLVERGNETMCLTFPAEDERDSRTMLCESLDKHVLGKLDVEPYFAPFYSYVLSLGPDADKEHTRDYWVNCFRSAYPKAKDANPFNETKLTGLRRWYSYAGLGWYDARDVFQCDPYKRLLRRLPKIFGKEKELPAVKFFNQLASACPELDGGDIYRAVIAGSGLGERRCSLGLSRALIELHLDKVLRLHCPSDSDGWSIADADPPRDGADLRSNKVDRITWLEHATDRTGRGS</sequence>
<dbReference type="Proteomes" id="UP000464378">
    <property type="component" value="Chromosome"/>
</dbReference>
<keyword evidence="2" id="KW-1185">Reference proteome</keyword>
<reference evidence="1" key="1">
    <citation type="submission" date="2019-04" db="EMBL/GenBank/DDBJ databases">
        <authorList>
            <consortium name="Science for Life Laboratories"/>
        </authorList>
    </citation>
    <scope>NUCLEOTIDE SEQUENCE</scope>
    <source>
        <strain evidence="1">MBLW1</strain>
    </source>
</reference>
<dbReference type="KEGG" id="tim:GMBLW1_38580"/>
<dbReference type="EMBL" id="LR586016">
    <property type="protein sequence ID" value="VIP05335.1"/>
    <property type="molecule type" value="Genomic_DNA"/>
</dbReference>
<name>A0A6C2YWY6_9BACT</name>
<organism evidence="1">
    <name type="scientific">Tuwongella immobilis</name>
    <dbReference type="NCBI Taxonomy" id="692036"/>
    <lineage>
        <taxon>Bacteria</taxon>
        <taxon>Pseudomonadati</taxon>
        <taxon>Planctomycetota</taxon>
        <taxon>Planctomycetia</taxon>
        <taxon>Gemmatales</taxon>
        <taxon>Gemmataceae</taxon>
        <taxon>Tuwongella</taxon>
    </lineage>
</organism>